<evidence type="ECO:0000256" key="1">
    <source>
        <dbReference type="SAM" id="MobiDB-lite"/>
    </source>
</evidence>
<gene>
    <name evidence="2" type="ORF">N7G274_000705</name>
</gene>
<organism evidence="2 3">
    <name type="scientific">Stereocaulon virgatum</name>
    <dbReference type="NCBI Taxonomy" id="373712"/>
    <lineage>
        <taxon>Eukaryota</taxon>
        <taxon>Fungi</taxon>
        <taxon>Dikarya</taxon>
        <taxon>Ascomycota</taxon>
        <taxon>Pezizomycotina</taxon>
        <taxon>Lecanoromycetes</taxon>
        <taxon>OSLEUM clade</taxon>
        <taxon>Lecanoromycetidae</taxon>
        <taxon>Lecanorales</taxon>
        <taxon>Lecanorineae</taxon>
        <taxon>Stereocaulaceae</taxon>
        <taxon>Stereocaulon</taxon>
    </lineage>
</organism>
<evidence type="ECO:0000313" key="3">
    <source>
        <dbReference type="Proteomes" id="UP001590950"/>
    </source>
</evidence>
<feature type="compositionally biased region" description="Basic and acidic residues" evidence="1">
    <location>
        <begin position="1"/>
        <end position="10"/>
    </location>
</feature>
<feature type="compositionally biased region" description="Basic and acidic residues" evidence="1">
    <location>
        <begin position="58"/>
        <end position="71"/>
    </location>
</feature>
<proteinExistence type="predicted"/>
<feature type="compositionally biased region" description="Basic residues" evidence="1">
    <location>
        <begin position="16"/>
        <end position="34"/>
    </location>
</feature>
<feature type="region of interest" description="Disordered" evidence="1">
    <location>
        <begin position="1"/>
        <end position="71"/>
    </location>
</feature>
<comment type="caution">
    <text evidence="2">The sequence shown here is derived from an EMBL/GenBank/DDBJ whole genome shotgun (WGS) entry which is preliminary data.</text>
</comment>
<dbReference type="Proteomes" id="UP001590950">
    <property type="component" value="Unassembled WGS sequence"/>
</dbReference>
<reference evidence="2 3" key="1">
    <citation type="submission" date="2024-09" db="EMBL/GenBank/DDBJ databases">
        <title>Rethinking Asexuality: The Enigmatic Case of Functional Sexual Genes in Lepraria (Stereocaulaceae).</title>
        <authorList>
            <person name="Doellman M."/>
            <person name="Sun Y."/>
            <person name="Barcenas-Pena A."/>
            <person name="Lumbsch H.T."/>
            <person name="Grewe F."/>
        </authorList>
    </citation>
    <scope>NUCLEOTIDE SEQUENCE [LARGE SCALE GENOMIC DNA]</scope>
    <source>
        <strain evidence="2 3">Mercado 3170</strain>
    </source>
</reference>
<accession>A0ABR4AVZ4</accession>
<keyword evidence="3" id="KW-1185">Reference proteome</keyword>
<evidence type="ECO:0000313" key="2">
    <source>
        <dbReference type="EMBL" id="KAL2047663.1"/>
    </source>
</evidence>
<protein>
    <submittedName>
        <fullName evidence="2">Uncharacterized protein</fullName>
    </submittedName>
</protein>
<name>A0ABR4AVZ4_9LECA</name>
<dbReference type="EMBL" id="JBEFKJ010000002">
    <property type="protein sequence ID" value="KAL2047663.1"/>
    <property type="molecule type" value="Genomic_DNA"/>
</dbReference>
<sequence length="109" mass="12390">MEKPNTEQPRKANTAKARRSATKSRRGRRTRGKAKGPGGREITGRRGGGDAGNSNQIERAKEQVELEKKQKEQIKADMMKKNDIREAVVTEGKNHLERVEKATRKLQRR</sequence>